<evidence type="ECO:0000256" key="6">
    <source>
        <dbReference type="HAMAP-Rule" id="MF_01363"/>
    </source>
</evidence>
<dbReference type="GO" id="GO:0003735">
    <property type="term" value="F:structural constituent of ribosome"/>
    <property type="evidence" value="ECO:0007669"/>
    <property type="project" value="InterPro"/>
</dbReference>
<keyword evidence="9" id="KW-1185">Reference proteome</keyword>
<comment type="similarity">
    <text evidence="1 6 7">Belongs to the bacterial ribosomal protein bL21 family.</text>
</comment>
<dbReference type="Pfam" id="PF00829">
    <property type="entry name" value="Ribosomal_L21p"/>
    <property type="match status" value="1"/>
</dbReference>
<dbReference type="RefSeq" id="WP_031491645.1">
    <property type="nucleotide sequence ID" value="NZ_FUXX01000008.1"/>
</dbReference>
<proteinExistence type="inferred from homology"/>
<dbReference type="PANTHER" id="PTHR21349">
    <property type="entry name" value="50S RIBOSOMAL PROTEIN L21"/>
    <property type="match status" value="1"/>
</dbReference>
<dbReference type="InterPro" id="IPR036164">
    <property type="entry name" value="bL21-like_sf"/>
</dbReference>
<evidence type="ECO:0000256" key="7">
    <source>
        <dbReference type="RuleBase" id="RU000562"/>
    </source>
</evidence>
<evidence type="ECO:0000313" key="8">
    <source>
        <dbReference type="EMBL" id="SKA59703.1"/>
    </source>
</evidence>
<dbReference type="InterPro" id="IPR018258">
    <property type="entry name" value="Ribosomal_bL21_CS"/>
</dbReference>
<evidence type="ECO:0000256" key="2">
    <source>
        <dbReference type="ARBA" id="ARBA00022730"/>
    </source>
</evidence>
<keyword evidence="4 6" id="KW-0689">Ribosomal protein</keyword>
<comment type="subunit">
    <text evidence="6">Part of the 50S ribosomal subunit. Contacts protein L20.</text>
</comment>
<dbReference type="InterPro" id="IPR001787">
    <property type="entry name" value="Ribosomal_bL21"/>
</dbReference>
<keyword evidence="5 6" id="KW-0687">Ribonucleoprotein</keyword>
<protein>
    <recommendedName>
        <fullName evidence="6">Large ribosomal subunit protein bL21</fullName>
    </recommendedName>
</protein>
<dbReference type="GO" id="GO:0005840">
    <property type="term" value="C:ribosome"/>
    <property type="evidence" value="ECO:0007669"/>
    <property type="project" value="UniProtKB-KW"/>
</dbReference>
<sequence>MYAVIFCGGKQHKVSEGDVLSVELLDAEAGSDIELDKVLLVSDGTNIKVGAPYIDGAKVTAKVLGAHGGEKIKIVKFRRRKHHQKVTGHRQWFTDLQITGINQ</sequence>
<accession>A0A1T4V3Y8</accession>
<evidence type="ECO:0000256" key="1">
    <source>
        <dbReference type="ARBA" id="ARBA00008563"/>
    </source>
</evidence>
<dbReference type="GO" id="GO:0019843">
    <property type="term" value="F:rRNA binding"/>
    <property type="evidence" value="ECO:0007669"/>
    <property type="project" value="UniProtKB-UniRule"/>
</dbReference>
<dbReference type="PANTHER" id="PTHR21349:SF0">
    <property type="entry name" value="LARGE RIBOSOMAL SUBUNIT PROTEIN BL21M"/>
    <property type="match status" value="1"/>
</dbReference>
<dbReference type="GO" id="GO:0005737">
    <property type="term" value="C:cytoplasm"/>
    <property type="evidence" value="ECO:0007669"/>
    <property type="project" value="UniProtKB-ARBA"/>
</dbReference>
<dbReference type="SUPFAM" id="SSF141091">
    <property type="entry name" value="L21p-like"/>
    <property type="match status" value="1"/>
</dbReference>
<dbReference type="GO" id="GO:0006412">
    <property type="term" value="P:translation"/>
    <property type="evidence" value="ECO:0007669"/>
    <property type="project" value="UniProtKB-UniRule"/>
</dbReference>
<dbReference type="HAMAP" id="MF_01363">
    <property type="entry name" value="Ribosomal_bL21"/>
    <property type="match status" value="1"/>
</dbReference>
<dbReference type="Proteomes" id="UP000242432">
    <property type="component" value="Unassembled WGS sequence"/>
</dbReference>
<dbReference type="EMBL" id="FUXX01000008">
    <property type="protein sequence ID" value="SKA59703.1"/>
    <property type="molecule type" value="Genomic_DNA"/>
</dbReference>
<evidence type="ECO:0000313" key="9">
    <source>
        <dbReference type="Proteomes" id="UP000242432"/>
    </source>
</evidence>
<evidence type="ECO:0000256" key="4">
    <source>
        <dbReference type="ARBA" id="ARBA00022980"/>
    </source>
</evidence>
<comment type="function">
    <text evidence="6 7">This protein binds to 23S rRNA in the presence of protein L20.</text>
</comment>
<dbReference type="STRING" id="83771.SAMN02910357_00496"/>
<evidence type="ECO:0000256" key="5">
    <source>
        <dbReference type="ARBA" id="ARBA00023274"/>
    </source>
</evidence>
<gene>
    <name evidence="6" type="primary">rplU</name>
    <name evidence="8" type="ORF">SAMN02745213_00723</name>
</gene>
<evidence type="ECO:0000256" key="3">
    <source>
        <dbReference type="ARBA" id="ARBA00022884"/>
    </source>
</evidence>
<organism evidence="8 9">
    <name type="scientific">Succinivibrio dextrinosolvens DSM 3072</name>
    <dbReference type="NCBI Taxonomy" id="1123324"/>
    <lineage>
        <taxon>Bacteria</taxon>
        <taxon>Pseudomonadati</taxon>
        <taxon>Pseudomonadota</taxon>
        <taxon>Gammaproteobacteria</taxon>
        <taxon>Aeromonadales</taxon>
        <taxon>Succinivibrionaceae</taxon>
        <taxon>Succinivibrio</taxon>
    </lineage>
</organism>
<dbReference type="InterPro" id="IPR028909">
    <property type="entry name" value="bL21-like"/>
</dbReference>
<keyword evidence="3 6" id="KW-0694">RNA-binding</keyword>
<dbReference type="PROSITE" id="PS01169">
    <property type="entry name" value="RIBOSOMAL_L21"/>
    <property type="match status" value="1"/>
</dbReference>
<reference evidence="9" key="1">
    <citation type="submission" date="2017-02" db="EMBL/GenBank/DDBJ databases">
        <authorList>
            <person name="Varghese N."/>
            <person name="Submissions S."/>
        </authorList>
    </citation>
    <scope>NUCLEOTIDE SEQUENCE [LARGE SCALE GENOMIC DNA]</scope>
    <source>
        <strain evidence="9">DSM 3072</strain>
    </source>
</reference>
<name>A0A1T4V3Y8_9GAMM</name>
<dbReference type="NCBIfam" id="TIGR00061">
    <property type="entry name" value="L21"/>
    <property type="match status" value="1"/>
</dbReference>
<dbReference type="AlphaFoldDB" id="A0A1T4V3Y8"/>
<keyword evidence="2 6" id="KW-0699">rRNA-binding</keyword>
<dbReference type="GO" id="GO:1990904">
    <property type="term" value="C:ribonucleoprotein complex"/>
    <property type="evidence" value="ECO:0007669"/>
    <property type="project" value="UniProtKB-KW"/>
</dbReference>